<feature type="non-terminal residue" evidence="1">
    <location>
        <position position="1"/>
    </location>
</feature>
<keyword evidence="2" id="KW-1185">Reference proteome</keyword>
<dbReference type="SUPFAM" id="SSF100895">
    <property type="entry name" value="Kazal-type serine protease inhibitors"/>
    <property type="match status" value="1"/>
</dbReference>
<dbReference type="AlphaFoldDB" id="A0AAD3E0T0"/>
<accession>A0AAD3E0T0</accession>
<organism evidence="1 2">
    <name type="scientific">Astrephomene gubernaculifera</name>
    <dbReference type="NCBI Taxonomy" id="47775"/>
    <lineage>
        <taxon>Eukaryota</taxon>
        <taxon>Viridiplantae</taxon>
        <taxon>Chlorophyta</taxon>
        <taxon>core chlorophytes</taxon>
        <taxon>Chlorophyceae</taxon>
        <taxon>CS clade</taxon>
        <taxon>Chlamydomonadales</taxon>
        <taxon>Astrephomenaceae</taxon>
        <taxon>Astrephomene</taxon>
    </lineage>
</organism>
<dbReference type="EMBL" id="BMAR01000052">
    <property type="protein sequence ID" value="GFR51580.1"/>
    <property type="molecule type" value="Genomic_DNA"/>
</dbReference>
<evidence type="ECO:0008006" key="3">
    <source>
        <dbReference type="Google" id="ProtNLM"/>
    </source>
</evidence>
<protein>
    <recommendedName>
        <fullName evidence="3">C-type lectin domain-containing protein</fullName>
    </recommendedName>
</protein>
<evidence type="ECO:0000313" key="1">
    <source>
        <dbReference type="EMBL" id="GFR51580.1"/>
    </source>
</evidence>
<name>A0AAD3E0T0_9CHLO</name>
<sequence>NMYLPVCDQDSKSYPNWCHCRCYGCTWFTPCNSTPPEQGNNVLKLYQDGYDYLMFTVDATQRMPYTEAEIFCRDLGYGWDLVPYDDASGYSALQGLCASNYYTCWFKKGADDEDLCPLIDAQGLLQKQGCEQDVRFVCRKER</sequence>
<dbReference type="InterPro" id="IPR036058">
    <property type="entry name" value="Kazal_dom_sf"/>
</dbReference>
<comment type="caution">
    <text evidence="1">The sequence shown here is derived from an EMBL/GenBank/DDBJ whole genome shotgun (WGS) entry which is preliminary data.</text>
</comment>
<dbReference type="Proteomes" id="UP001054857">
    <property type="component" value="Unassembled WGS sequence"/>
</dbReference>
<evidence type="ECO:0000313" key="2">
    <source>
        <dbReference type="Proteomes" id="UP001054857"/>
    </source>
</evidence>
<proteinExistence type="predicted"/>
<gene>
    <name evidence="1" type="ORF">Agub_g14001</name>
</gene>
<dbReference type="InterPro" id="IPR016187">
    <property type="entry name" value="CTDL_fold"/>
</dbReference>
<feature type="non-terminal residue" evidence="1">
    <location>
        <position position="142"/>
    </location>
</feature>
<reference evidence="1 2" key="1">
    <citation type="journal article" date="2021" name="Sci. Rep.">
        <title>Genome sequencing of the multicellular alga Astrephomene provides insights into convergent evolution of germ-soma differentiation.</title>
        <authorList>
            <person name="Yamashita S."/>
            <person name="Yamamoto K."/>
            <person name="Matsuzaki R."/>
            <person name="Suzuki S."/>
            <person name="Yamaguchi H."/>
            <person name="Hirooka S."/>
            <person name="Minakuchi Y."/>
            <person name="Miyagishima S."/>
            <person name="Kawachi M."/>
            <person name="Toyoda A."/>
            <person name="Nozaki H."/>
        </authorList>
    </citation>
    <scope>NUCLEOTIDE SEQUENCE [LARGE SCALE GENOMIC DNA]</scope>
    <source>
        <strain evidence="1 2">NIES-4017</strain>
    </source>
</reference>
<dbReference type="SUPFAM" id="SSF56436">
    <property type="entry name" value="C-type lectin-like"/>
    <property type="match status" value="1"/>
</dbReference>